<name>A0A0A9ATA0_ARUDO</name>
<sequence>MLKWRWCISDRTCCSSALRYSLFIRMRPWRGGGVQACCSCSLFLFSVHQCHKQSPEPWDSEGASRSRRGQVQAAGRAECQPCPEGAEEGEAQLDAA</sequence>
<reference evidence="2" key="2">
    <citation type="journal article" date="2015" name="Data Brief">
        <title>Shoot transcriptome of the giant reed, Arundo donax.</title>
        <authorList>
            <person name="Barrero R.A."/>
            <person name="Guerrero F.D."/>
            <person name="Moolhuijzen P."/>
            <person name="Goolsby J.A."/>
            <person name="Tidwell J."/>
            <person name="Bellgard S.E."/>
            <person name="Bellgard M.I."/>
        </authorList>
    </citation>
    <scope>NUCLEOTIDE SEQUENCE</scope>
    <source>
        <tissue evidence="2">Shoot tissue taken approximately 20 cm above the soil surface</tissue>
    </source>
</reference>
<evidence type="ECO:0000313" key="2">
    <source>
        <dbReference type="EMBL" id="JAD52095.1"/>
    </source>
</evidence>
<proteinExistence type="predicted"/>
<protein>
    <submittedName>
        <fullName evidence="2">Uncharacterized protein</fullName>
    </submittedName>
</protein>
<evidence type="ECO:0000256" key="1">
    <source>
        <dbReference type="SAM" id="MobiDB-lite"/>
    </source>
</evidence>
<feature type="region of interest" description="Disordered" evidence="1">
    <location>
        <begin position="52"/>
        <end position="96"/>
    </location>
</feature>
<dbReference type="EMBL" id="GBRH01245800">
    <property type="protein sequence ID" value="JAD52095.1"/>
    <property type="molecule type" value="Transcribed_RNA"/>
</dbReference>
<dbReference type="AlphaFoldDB" id="A0A0A9ATA0"/>
<reference evidence="2" key="1">
    <citation type="submission" date="2014-09" db="EMBL/GenBank/DDBJ databases">
        <authorList>
            <person name="Magalhaes I.L.F."/>
            <person name="Oliveira U."/>
            <person name="Santos F.R."/>
            <person name="Vidigal T.H.D.A."/>
            <person name="Brescovit A.D."/>
            <person name="Santos A.J."/>
        </authorList>
    </citation>
    <scope>NUCLEOTIDE SEQUENCE</scope>
    <source>
        <tissue evidence="2">Shoot tissue taken approximately 20 cm above the soil surface</tissue>
    </source>
</reference>
<organism evidence="2">
    <name type="scientific">Arundo donax</name>
    <name type="common">Giant reed</name>
    <name type="synonym">Donax arundinaceus</name>
    <dbReference type="NCBI Taxonomy" id="35708"/>
    <lineage>
        <taxon>Eukaryota</taxon>
        <taxon>Viridiplantae</taxon>
        <taxon>Streptophyta</taxon>
        <taxon>Embryophyta</taxon>
        <taxon>Tracheophyta</taxon>
        <taxon>Spermatophyta</taxon>
        <taxon>Magnoliopsida</taxon>
        <taxon>Liliopsida</taxon>
        <taxon>Poales</taxon>
        <taxon>Poaceae</taxon>
        <taxon>PACMAD clade</taxon>
        <taxon>Arundinoideae</taxon>
        <taxon>Arundineae</taxon>
        <taxon>Arundo</taxon>
    </lineage>
</organism>
<accession>A0A0A9ATA0</accession>
<feature type="compositionally biased region" description="Acidic residues" evidence="1">
    <location>
        <begin position="85"/>
        <end position="96"/>
    </location>
</feature>